<evidence type="ECO:0000313" key="3">
    <source>
        <dbReference type="Proteomes" id="UP001497516"/>
    </source>
</evidence>
<reference evidence="2 3" key="1">
    <citation type="submission" date="2024-04" db="EMBL/GenBank/DDBJ databases">
        <authorList>
            <person name="Fracassetti M."/>
        </authorList>
    </citation>
    <scope>NUCLEOTIDE SEQUENCE [LARGE SCALE GENOMIC DNA]</scope>
</reference>
<organism evidence="2 3">
    <name type="scientific">Linum trigynum</name>
    <dbReference type="NCBI Taxonomy" id="586398"/>
    <lineage>
        <taxon>Eukaryota</taxon>
        <taxon>Viridiplantae</taxon>
        <taxon>Streptophyta</taxon>
        <taxon>Embryophyta</taxon>
        <taxon>Tracheophyta</taxon>
        <taxon>Spermatophyta</taxon>
        <taxon>Magnoliopsida</taxon>
        <taxon>eudicotyledons</taxon>
        <taxon>Gunneridae</taxon>
        <taxon>Pentapetalae</taxon>
        <taxon>rosids</taxon>
        <taxon>fabids</taxon>
        <taxon>Malpighiales</taxon>
        <taxon>Linaceae</taxon>
        <taxon>Linum</taxon>
    </lineage>
</organism>
<dbReference type="InterPro" id="IPR044730">
    <property type="entry name" value="RNase_H-like_dom_plant"/>
</dbReference>
<dbReference type="Pfam" id="PF13456">
    <property type="entry name" value="RVT_3"/>
    <property type="match status" value="1"/>
</dbReference>
<dbReference type="Proteomes" id="UP001497516">
    <property type="component" value="Chromosome 6"/>
</dbReference>
<dbReference type="CDD" id="cd06222">
    <property type="entry name" value="RNase_H_like"/>
    <property type="match status" value="1"/>
</dbReference>
<dbReference type="SUPFAM" id="SSF53098">
    <property type="entry name" value="Ribonuclease H-like"/>
    <property type="match status" value="1"/>
</dbReference>
<dbReference type="InterPro" id="IPR036397">
    <property type="entry name" value="RNaseH_sf"/>
</dbReference>
<accession>A0AAV2FIT0</accession>
<evidence type="ECO:0000313" key="2">
    <source>
        <dbReference type="EMBL" id="CAL1397907.1"/>
    </source>
</evidence>
<dbReference type="AlphaFoldDB" id="A0AAV2FIT0"/>
<name>A0AAV2FIT0_9ROSI</name>
<protein>
    <recommendedName>
        <fullName evidence="1">RNase H type-1 domain-containing protein</fullName>
    </recommendedName>
</protein>
<dbReference type="GO" id="GO:0003676">
    <property type="term" value="F:nucleic acid binding"/>
    <property type="evidence" value="ECO:0007669"/>
    <property type="project" value="InterPro"/>
</dbReference>
<dbReference type="EMBL" id="OZ034819">
    <property type="protein sequence ID" value="CAL1397907.1"/>
    <property type="molecule type" value="Genomic_DNA"/>
</dbReference>
<dbReference type="PANTHER" id="PTHR47074:SF11">
    <property type="entry name" value="REVERSE TRANSCRIPTASE-LIKE PROTEIN"/>
    <property type="match status" value="1"/>
</dbReference>
<dbReference type="InterPro" id="IPR012337">
    <property type="entry name" value="RNaseH-like_sf"/>
</dbReference>
<feature type="domain" description="RNase H type-1" evidence="1">
    <location>
        <begin position="72"/>
        <end position="190"/>
    </location>
</feature>
<sequence>MAVVAVLWRIWRSRNWVVFEGKQVGIPALMRQFHQQYEEWVSLPKESCISLPNPQSAPDPPVNGSSLVCLWDGATRNGSHSAGGMVLLGLGREVLWAQGYQFPGVDAPSVAELLCLRESMRWCIAHGLTTVRFEGDALVLIDKIKKGSTADSQVGAILEEVVHLFDSCDGFGVRFVGRRNNRVAHLVTRKALSLYPTMSRLFDFQT</sequence>
<proteinExistence type="predicted"/>
<gene>
    <name evidence="2" type="ORF">LTRI10_LOCUS38172</name>
</gene>
<dbReference type="InterPro" id="IPR002156">
    <property type="entry name" value="RNaseH_domain"/>
</dbReference>
<dbReference type="PANTHER" id="PTHR47074">
    <property type="entry name" value="BNAC02G40300D PROTEIN"/>
    <property type="match status" value="1"/>
</dbReference>
<dbReference type="InterPro" id="IPR052929">
    <property type="entry name" value="RNase_H-like_EbsB-rel"/>
</dbReference>
<dbReference type="Gene3D" id="3.30.420.10">
    <property type="entry name" value="Ribonuclease H-like superfamily/Ribonuclease H"/>
    <property type="match status" value="1"/>
</dbReference>
<dbReference type="GO" id="GO:0004523">
    <property type="term" value="F:RNA-DNA hybrid ribonuclease activity"/>
    <property type="evidence" value="ECO:0007669"/>
    <property type="project" value="InterPro"/>
</dbReference>
<evidence type="ECO:0000259" key="1">
    <source>
        <dbReference type="Pfam" id="PF13456"/>
    </source>
</evidence>
<keyword evidence="3" id="KW-1185">Reference proteome</keyword>